<dbReference type="Proteomes" id="UP000001497">
    <property type="component" value="Chromosome"/>
</dbReference>
<dbReference type="InterPro" id="IPR000253">
    <property type="entry name" value="FHA_dom"/>
</dbReference>
<dbReference type="InterPro" id="IPR013525">
    <property type="entry name" value="ABC2_TM"/>
</dbReference>
<keyword evidence="7 8" id="KW-0472">Membrane</keyword>
<keyword evidence="2" id="KW-0813">Transport</keyword>
<dbReference type="SMART" id="SM00382">
    <property type="entry name" value="AAA"/>
    <property type="match status" value="1"/>
</dbReference>
<evidence type="ECO:0000256" key="4">
    <source>
        <dbReference type="ARBA" id="ARBA00022741"/>
    </source>
</evidence>
<dbReference type="InterPro" id="IPR050352">
    <property type="entry name" value="ABCG_transporters"/>
</dbReference>
<dbReference type="CDD" id="cd03230">
    <property type="entry name" value="ABC_DR_subfamily_A"/>
    <property type="match status" value="1"/>
</dbReference>
<dbReference type="InterPro" id="IPR027417">
    <property type="entry name" value="P-loop_NTPase"/>
</dbReference>
<dbReference type="PANTHER" id="PTHR48041">
    <property type="entry name" value="ABC TRANSPORTER G FAMILY MEMBER 28"/>
    <property type="match status" value="1"/>
</dbReference>
<dbReference type="Pfam" id="PF00005">
    <property type="entry name" value="ABC_tran"/>
    <property type="match status" value="1"/>
</dbReference>
<evidence type="ECO:0000259" key="10">
    <source>
        <dbReference type="PROSITE" id="PS50893"/>
    </source>
</evidence>
<evidence type="ECO:0000313" key="11">
    <source>
        <dbReference type="EMBL" id="ACX73731.1"/>
    </source>
</evidence>
<dbReference type="PROSITE" id="PS50006">
    <property type="entry name" value="FHA_DOMAIN"/>
    <property type="match status" value="1"/>
</dbReference>
<dbReference type="PROSITE" id="PS00211">
    <property type="entry name" value="ABC_TRANSPORTER_1"/>
    <property type="match status" value="1"/>
</dbReference>
<evidence type="ECO:0000256" key="5">
    <source>
        <dbReference type="ARBA" id="ARBA00022840"/>
    </source>
</evidence>
<organism evidence="11 12">
    <name type="scientific">Fibrobacter succinogenes (strain ATCC 19169 / S85)</name>
    <dbReference type="NCBI Taxonomy" id="59374"/>
    <lineage>
        <taxon>Bacteria</taxon>
        <taxon>Pseudomonadati</taxon>
        <taxon>Fibrobacterota</taxon>
        <taxon>Fibrobacteria</taxon>
        <taxon>Fibrobacterales</taxon>
        <taxon>Fibrobacteraceae</taxon>
        <taxon>Fibrobacter</taxon>
    </lineage>
</organism>
<dbReference type="InterPro" id="IPR008984">
    <property type="entry name" value="SMAD_FHA_dom_sf"/>
</dbReference>
<dbReference type="InterPro" id="IPR003593">
    <property type="entry name" value="AAA+_ATPase"/>
</dbReference>
<evidence type="ECO:0000256" key="8">
    <source>
        <dbReference type="SAM" id="Phobius"/>
    </source>
</evidence>
<feature type="transmembrane region" description="Helical" evidence="8">
    <location>
        <begin position="497"/>
        <end position="517"/>
    </location>
</feature>
<feature type="transmembrane region" description="Helical" evidence="8">
    <location>
        <begin position="538"/>
        <end position="561"/>
    </location>
</feature>
<keyword evidence="12" id="KW-1185">Reference proteome</keyword>
<feature type="transmembrane region" description="Helical" evidence="8">
    <location>
        <begin position="606"/>
        <end position="625"/>
    </location>
</feature>
<dbReference type="InterPro" id="IPR017871">
    <property type="entry name" value="ABC_transporter-like_CS"/>
</dbReference>
<comment type="subcellular location">
    <subcellularLocation>
        <location evidence="1">Membrane</location>
        <topology evidence="1">Multi-pass membrane protein</topology>
    </subcellularLocation>
</comment>
<dbReference type="RefSeq" id="WP_012819961.1">
    <property type="nucleotide sequence ID" value="NC_013410.1"/>
</dbReference>
<keyword evidence="5" id="KW-0067">ATP-binding</keyword>
<dbReference type="SUPFAM" id="SSF49879">
    <property type="entry name" value="SMAD/FHA domain"/>
    <property type="match status" value="1"/>
</dbReference>
<dbReference type="CDD" id="cd00060">
    <property type="entry name" value="FHA"/>
    <property type="match status" value="1"/>
</dbReference>
<evidence type="ECO:0000256" key="2">
    <source>
        <dbReference type="ARBA" id="ARBA00022448"/>
    </source>
</evidence>
<dbReference type="PANTHER" id="PTHR48041:SF139">
    <property type="entry name" value="PROTEIN SCARLET"/>
    <property type="match status" value="1"/>
</dbReference>
<keyword evidence="6 8" id="KW-1133">Transmembrane helix</keyword>
<reference evidence="11" key="1">
    <citation type="submission" date="2009-10" db="EMBL/GenBank/DDBJ databases">
        <title>Complete sequence of Fibrobacter succinogenes subsp. succinogenes S85.</title>
        <authorList>
            <consortium name="US DOE Joint Genome Institute"/>
            <person name="Lucas S."/>
            <person name="Copeland A."/>
            <person name="Lapidus A."/>
            <person name="Glavina del Rio T."/>
            <person name="Tice H."/>
            <person name="Bruce D."/>
            <person name="Goodwin L."/>
            <person name="Pitluck S."/>
            <person name="Chertkov O."/>
            <person name="Detter J.C."/>
            <person name="Han C."/>
            <person name="Tapia R."/>
            <person name="Larimer F."/>
            <person name="Land M."/>
            <person name="Hauser L."/>
            <person name="Kyrpides N."/>
            <person name="Mikhailova N."/>
            <person name="Weimer P.J."/>
            <person name="Stevenson D.M."/>
            <person name="Boyum J."/>
            <person name="Brumm P.I."/>
            <person name="Mead D."/>
        </authorList>
    </citation>
    <scope>NUCLEOTIDE SEQUENCE [LARGE SCALE GENOMIC DNA]</scope>
    <source>
        <strain evidence="11">S85</strain>
    </source>
</reference>
<dbReference type="Pfam" id="PF01061">
    <property type="entry name" value="ABC2_membrane"/>
    <property type="match status" value="1"/>
</dbReference>
<feature type="domain" description="ABC transporter" evidence="10">
    <location>
        <begin position="187"/>
        <end position="418"/>
    </location>
</feature>
<protein>
    <submittedName>
        <fullName evidence="11">FHA modulated ABC efflux pump with fused ATPase and integral membrane subunits</fullName>
    </submittedName>
</protein>
<evidence type="ECO:0000256" key="7">
    <source>
        <dbReference type="ARBA" id="ARBA00023136"/>
    </source>
</evidence>
<feature type="domain" description="FHA" evidence="9">
    <location>
        <begin position="15"/>
        <end position="64"/>
    </location>
</feature>
<dbReference type="PROSITE" id="PS50893">
    <property type="entry name" value="ABC_TRANSPORTER_2"/>
    <property type="match status" value="1"/>
</dbReference>
<evidence type="ECO:0000256" key="1">
    <source>
        <dbReference type="ARBA" id="ARBA00004141"/>
    </source>
</evidence>
<dbReference type="Gene3D" id="3.40.50.300">
    <property type="entry name" value="P-loop containing nucleotide triphosphate hydrolases"/>
    <property type="match status" value="1"/>
</dbReference>
<dbReference type="Gene3D" id="2.60.200.20">
    <property type="match status" value="1"/>
</dbReference>
<gene>
    <name evidence="11" type="ordered locus">Fisuc_0117</name>
</gene>
<dbReference type="InterPro" id="IPR003439">
    <property type="entry name" value="ABC_transporter-like_ATP-bd"/>
</dbReference>
<proteinExistence type="predicted"/>
<keyword evidence="3 8" id="KW-0812">Transmembrane</keyword>
<dbReference type="Pfam" id="PF00498">
    <property type="entry name" value="FHA"/>
    <property type="match status" value="1"/>
</dbReference>
<evidence type="ECO:0000313" key="12">
    <source>
        <dbReference type="Proteomes" id="UP000001497"/>
    </source>
</evidence>
<accession>A0ABM5LE60</accession>
<evidence type="ECO:0000256" key="6">
    <source>
        <dbReference type="ARBA" id="ARBA00022989"/>
    </source>
</evidence>
<evidence type="ECO:0000256" key="3">
    <source>
        <dbReference type="ARBA" id="ARBA00022692"/>
    </source>
</evidence>
<dbReference type="SUPFAM" id="SSF52540">
    <property type="entry name" value="P-loop containing nucleoside triphosphate hydrolases"/>
    <property type="match status" value="1"/>
</dbReference>
<sequence>MFPFRLVNPDPSKPFTIGRKSDNVLQFDNLMVSRYHAVLNFTDGKWILQSLTQNSITMLNGKDVTTAVINDGDVILIGPRQLRATLRGADLTLLIMERETESDMQTVTLSTEWREIEIPGIGKARASKNARENRAEIKFAKAIVDESGKRTRTITIASGDASRFESAVVGFRNNDLLIEAQNSGFDVFAQNVNVFAGKKQLLKGIDFELPAGEILAIIGRSGQGKSSLLKMIQGINSCDKQSIVRIGGVDYRKNEIRRRIAILPQDPPLRPELTVEETILDGARSSMDVRNFKQDALARLEKFCELFGLSGRKHNLVKTLSGGEMRRVALARELMGNPGLVILDEPLSGLDPYNSRILCTHLKQLAFLGHTIILTTHSYEALQIANKVLVLHQGEEAFFGTVQAAYAHFNTNDPQALLTSITQSKAAEFHESYKHEQKVRDSKYYFERTKLPHNFAYTVRITAKQWFRDKGRIAALFVQPAIIGFLLSQIFSDQSSLWTVAFAIILCANWFALSLSIREIVQEKDILRDKFRRGVSAISTLTAKCTLPIIFTMMQTAIVYAFISTRITPHPQIALIACVFACIAVPATTVGLFTSTLAKNTSQANAFLPLLIIPQVALAGALVPLDQMQPIGRALSSVIWSRYNQASLLNILLERKDDIFNTIFAIAIALSFYIVTAILLHKLKKPR</sequence>
<keyword evidence="4" id="KW-0547">Nucleotide-binding</keyword>
<name>A0ABM5LE60_FIBSS</name>
<feature type="transmembrane region" description="Helical" evidence="8">
    <location>
        <begin position="573"/>
        <end position="594"/>
    </location>
</feature>
<feature type="transmembrane region" description="Helical" evidence="8">
    <location>
        <begin position="659"/>
        <end position="680"/>
    </location>
</feature>
<dbReference type="EMBL" id="CP001792">
    <property type="protein sequence ID" value="ACX73731.1"/>
    <property type="molecule type" value="Genomic_DNA"/>
</dbReference>
<evidence type="ECO:0000259" key="9">
    <source>
        <dbReference type="PROSITE" id="PS50006"/>
    </source>
</evidence>